<dbReference type="Pfam" id="PF02177">
    <property type="entry name" value="APP_N"/>
    <property type="match status" value="1"/>
</dbReference>
<dbReference type="GO" id="GO:0008201">
    <property type="term" value="F:heparin binding"/>
    <property type="evidence" value="ECO:0007669"/>
    <property type="project" value="UniProtKB-UniRule"/>
</dbReference>
<evidence type="ECO:0000256" key="6">
    <source>
        <dbReference type="SAM" id="SignalP"/>
    </source>
</evidence>
<accession>A0A7R9BEL5</accession>
<dbReference type="PANTHER" id="PTHR23103:SF15">
    <property type="entry name" value="AMYLOID-BETA-LIKE PROTEIN"/>
    <property type="match status" value="1"/>
</dbReference>
<dbReference type="PANTHER" id="PTHR23103">
    <property type="entry name" value="ALZHEIMER'S DISEASE BETA-AMYLOID RELATED"/>
    <property type="match status" value="1"/>
</dbReference>
<comment type="similarity">
    <text evidence="5">Belongs to the APP family.</text>
</comment>
<dbReference type="InterPro" id="IPR008155">
    <property type="entry name" value="Amyloid_glyco"/>
</dbReference>
<feature type="chain" id="PRO_5036402903" description="E1 domain-containing protein" evidence="6">
    <location>
        <begin position="22"/>
        <end position="97"/>
    </location>
</feature>
<evidence type="ECO:0000256" key="5">
    <source>
        <dbReference type="PROSITE-ProRule" id="PRU01217"/>
    </source>
</evidence>
<dbReference type="InterPro" id="IPR015849">
    <property type="entry name" value="Amyloid_glyco_heparin-bd"/>
</dbReference>
<evidence type="ECO:0000313" key="8">
    <source>
        <dbReference type="EMBL" id="CAD7273080.1"/>
    </source>
</evidence>
<dbReference type="PROSITE" id="PS51869">
    <property type="entry name" value="APP_E1"/>
    <property type="match status" value="1"/>
</dbReference>
<dbReference type="EMBL" id="CAJPEX010000091">
    <property type="protein sequence ID" value="CAG0913232.1"/>
    <property type="molecule type" value="Genomic_DNA"/>
</dbReference>
<evidence type="ECO:0000256" key="2">
    <source>
        <dbReference type="ARBA" id="ARBA00022692"/>
    </source>
</evidence>
<protein>
    <recommendedName>
        <fullName evidence="7">E1 domain-containing protein</fullName>
    </recommendedName>
</protein>
<dbReference type="GO" id="GO:0007417">
    <property type="term" value="P:central nervous system development"/>
    <property type="evidence" value="ECO:0007669"/>
    <property type="project" value="TreeGrafter"/>
</dbReference>
<evidence type="ECO:0000259" key="7">
    <source>
        <dbReference type="PROSITE" id="PS51869"/>
    </source>
</evidence>
<keyword evidence="6" id="KW-0732">Signal</keyword>
<keyword evidence="3" id="KW-1133">Transmembrane helix</keyword>
<dbReference type="OrthoDB" id="6147836at2759"/>
<dbReference type="EMBL" id="OA882128">
    <property type="protein sequence ID" value="CAD7273080.1"/>
    <property type="molecule type" value="Genomic_DNA"/>
</dbReference>
<dbReference type="Proteomes" id="UP000678499">
    <property type="component" value="Unassembled WGS sequence"/>
</dbReference>
<evidence type="ECO:0000256" key="4">
    <source>
        <dbReference type="ARBA" id="ARBA00023136"/>
    </source>
</evidence>
<dbReference type="SUPFAM" id="SSF56491">
    <property type="entry name" value="A heparin-binding domain"/>
    <property type="match status" value="1"/>
</dbReference>
<dbReference type="GO" id="GO:0007409">
    <property type="term" value="P:axonogenesis"/>
    <property type="evidence" value="ECO:0007669"/>
    <property type="project" value="TreeGrafter"/>
</dbReference>
<dbReference type="AlphaFoldDB" id="A0A7R9BEL5"/>
<dbReference type="InterPro" id="IPR008154">
    <property type="entry name" value="Amyloid_glyco_extra"/>
</dbReference>
<keyword evidence="4" id="KW-0472">Membrane</keyword>
<gene>
    <name evidence="8" type="ORF">NMOB1V02_LOCUS984</name>
</gene>
<evidence type="ECO:0000256" key="3">
    <source>
        <dbReference type="ARBA" id="ARBA00022989"/>
    </source>
</evidence>
<dbReference type="GO" id="GO:0043025">
    <property type="term" value="C:neuronal cell body"/>
    <property type="evidence" value="ECO:0007669"/>
    <property type="project" value="TreeGrafter"/>
</dbReference>
<feature type="signal peptide" evidence="6">
    <location>
        <begin position="1"/>
        <end position="21"/>
    </location>
</feature>
<reference evidence="8" key="1">
    <citation type="submission" date="2020-11" db="EMBL/GenBank/DDBJ databases">
        <authorList>
            <person name="Tran Van P."/>
        </authorList>
    </citation>
    <scope>NUCLEOTIDE SEQUENCE</scope>
</reference>
<dbReference type="GO" id="GO:0043005">
    <property type="term" value="C:neuron projection"/>
    <property type="evidence" value="ECO:0007669"/>
    <property type="project" value="TreeGrafter"/>
</dbReference>
<keyword evidence="9" id="KW-1185">Reference proteome</keyword>
<evidence type="ECO:0000313" key="9">
    <source>
        <dbReference type="Proteomes" id="UP000678499"/>
    </source>
</evidence>
<sequence length="97" mass="11185">MIMDLKLCIFIALTSCLLGRAEEARSHPGGLHLEPQIAMLCDPKEKFINKRIDETGKWVTDWEHKATCIEDKVDILEYCRKVSFSIALSYEVQRRTS</sequence>
<name>A0A7R9BEL5_9CRUS</name>
<comment type="subcellular location">
    <subcellularLocation>
        <location evidence="1">Membrane</location>
        <topology evidence="1">Single-pass type I membrane protein</topology>
    </subcellularLocation>
</comment>
<dbReference type="GO" id="GO:0016020">
    <property type="term" value="C:membrane"/>
    <property type="evidence" value="ECO:0007669"/>
    <property type="project" value="UniProtKB-SubCell"/>
</dbReference>
<evidence type="ECO:0000256" key="1">
    <source>
        <dbReference type="ARBA" id="ARBA00004479"/>
    </source>
</evidence>
<dbReference type="InterPro" id="IPR036454">
    <property type="entry name" value="Amyloid_glyco_heparin-bd_sf"/>
</dbReference>
<comment type="caution">
    <text evidence="5">Lacks conserved residue(s) required for the propagation of feature annotation.</text>
</comment>
<feature type="domain" description="E1" evidence="7">
    <location>
        <begin position="31"/>
        <end position="97"/>
    </location>
</feature>
<organism evidence="8">
    <name type="scientific">Notodromas monacha</name>
    <dbReference type="NCBI Taxonomy" id="399045"/>
    <lineage>
        <taxon>Eukaryota</taxon>
        <taxon>Metazoa</taxon>
        <taxon>Ecdysozoa</taxon>
        <taxon>Arthropoda</taxon>
        <taxon>Crustacea</taxon>
        <taxon>Oligostraca</taxon>
        <taxon>Ostracoda</taxon>
        <taxon>Podocopa</taxon>
        <taxon>Podocopida</taxon>
        <taxon>Cypridocopina</taxon>
        <taxon>Cypridoidea</taxon>
        <taxon>Cyprididae</taxon>
        <taxon>Notodromas</taxon>
    </lineage>
</organism>
<dbReference type="Gene3D" id="3.90.570.10">
    <property type="entry name" value="Amyloidogenic glycoprotein, heparin-binding domain"/>
    <property type="match status" value="1"/>
</dbReference>
<proteinExistence type="inferred from homology"/>
<keyword evidence="2" id="KW-0812">Transmembrane</keyword>